<organism evidence="6 7">
    <name type="scientific">Rarobacter faecitabidus</name>
    <dbReference type="NCBI Taxonomy" id="13243"/>
    <lineage>
        <taxon>Bacteria</taxon>
        <taxon>Bacillati</taxon>
        <taxon>Actinomycetota</taxon>
        <taxon>Actinomycetes</taxon>
        <taxon>Micrococcales</taxon>
        <taxon>Rarobacteraceae</taxon>
        <taxon>Rarobacter</taxon>
    </lineage>
</organism>
<keyword evidence="1" id="KW-0805">Transcription regulation</keyword>
<reference evidence="6 7" key="1">
    <citation type="submission" date="2019-06" db="EMBL/GenBank/DDBJ databases">
        <title>Sequencing the genomes of 1000 actinobacteria strains.</title>
        <authorList>
            <person name="Klenk H.-P."/>
        </authorList>
    </citation>
    <scope>NUCLEOTIDE SEQUENCE [LARGE SCALE GENOMIC DNA]</scope>
    <source>
        <strain evidence="6 7">DSM 4813</strain>
    </source>
</reference>
<keyword evidence="3" id="KW-0804">Transcription</keyword>
<evidence type="ECO:0000256" key="3">
    <source>
        <dbReference type="ARBA" id="ARBA00023163"/>
    </source>
</evidence>
<dbReference type="InterPro" id="IPR001647">
    <property type="entry name" value="HTH_TetR"/>
</dbReference>
<dbReference type="PRINTS" id="PR00455">
    <property type="entry name" value="HTHTETR"/>
</dbReference>
<dbReference type="InterPro" id="IPR050109">
    <property type="entry name" value="HTH-type_TetR-like_transc_reg"/>
</dbReference>
<dbReference type="RefSeq" id="WP_142121003.1">
    <property type="nucleotide sequence ID" value="NZ_BAAASV010000002.1"/>
</dbReference>
<dbReference type="Pfam" id="PF00440">
    <property type="entry name" value="TetR_N"/>
    <property type="match status" value="1"/>
</dbReference>
<dbReference type="SUPFAM" id="SSF46689">
    <property type="entry name" value="Homeodomain-like"/>
    <property type="match status" value="1"/>
</dbReference>
<name>A0A542ZP68_RARFA</name>
<evidence type="ECO:0000256" key="4">
    <source>
        <dbReference type="PROSITE-ProRule" id="PRU00335"/>
    </source>
</evidence>
<keyword evidence="7" id="KW-1185">Reference proteome</keyword>
<dbReference type="InterPro" id="IPR036271">
    <property type="entry name" value="Tet_transcr_reg_TetR-rel_C_sf"/>
</dbReference>
<dbReference type="OrthoDB" id="3172830at2"/>
<dbReference type="AlphaFoldDB" id="A0A542ZP68"/>
<dbReference type="PANTHER" id="PTHR30055:SF238">
    <property type="entry name" value="MYCOFACTOCIN BIOSYNTHESIS TRANSCRIPTIONAL REGULATOR MFTR-RELATED"/>
    <property type="match status" value="1"/>
</dbReference>
<evidence type="ECO:0000313" key="6">
    <source>
        <dbReference type="EMBL" id="TQL62056.1"/>
    </source>
</evidence>
<dbReference type="Gene3D" id="1.10.357.10">
    <property type="entry name" value="Tetracycline Repressor, domain 2"/>
    <property type="match status" value="1"/>
</dbReference>
<dbReference type="GO" id="GO:0003700">
    <property type="term" value="F:DNA-binding transcription factor activity"/>
    <property type="evidence" value="ECO:0007669"/>
    <property type="project" value="TreeGrafter"/>
</dbReference>
<dbReference type="InterPro" id="IPR009057">
    <property type="entry name" value="Homeodomain-like_sf"/>
</dbReference>
<sequence length="185" mass="19706">MAKESTQVEILDAAAALIAERGYTATSVDDIALRAGVAKGSVYYNFGSKADILEAILQRGVGRLSELMSSAREGREGLDALEHMAAAAIEVIRDRTDFAKILAAEVFRVGRQWEESIGAVREAAISQFAEVIAPMRPDLDAHLAGGAVFGSVLVAGLEWMVFESDRPFEDVLAVVKALLGGLVKA</sequence>
<protein>
    <submittedName>
        <fullName evidence="6">TetR family transcriptional regulator</fullName>
    </submittedName>
</protein>
<dbReference type="EMBL" id="VFOS01000002">
    <property type="protein sequence ID" value="TQL62056.1"/>
    <property type="molecule type" value="Genomic_DNA"/>
</dbReference>
<dbReference type="Proteomes" id="UP000315389">
    <property type="component" value="Unassembled WGS sequence"/>
</dbReference>
<evidence type="ECO:0000259" key="5">
    <source>
        <dbReference type="PROSITE" id="PS50977"/>
    </source>
</evidence>
<dbReference type="GO" id="GO:0000976">
    <property type="term" value="F:transcription cis-regulatory region binding"/>
    <property type="evidence" value="ECO:0007669"/>
    <property type="project" value="TreeGrafter"/>
</dbReference>
<comment type="caution">
    <text evidence="6">The sequence shown here is derived from an EMBL/GenBank/DDBJ whole genome shotgun (WGS) entry which is preliminary data.</text>
</comment>
<dbReference type="PANTHER" id="PTHR30055">
    <property type="entry name" value="HTH-TYPE TRANSCRIPTIONAL REGULATOR RUTR"/>
    <property type="match status" value="1"/>
</dbReference>
<accession>A0A542ZP68</accession>
<evidence type="ECO:0000256" key="2">
    <source>
        <dbReference type="ARBA" id="ARBA00023125"/>
    </source>
</evidence>
<feature type="DNA-binding region" description="H-T-H motif" evidence="4">
    <location>
        <begin position="27"/>
        <end position="46"/>
    </location>
</feature>
<dbReference type="SUPFAM" id="SSF48498">
    <property type="entry name" value="Tetracyclin repressor-like, C-terminal domain"/>
    <property type="match status" value="1"/>
</dbReference>
<dbReference type="PROSITE" id="PS50977">
    <property type="entry name" value="HTH_TETR_2"/>
    <property type="match status" value="1"/>
</dbReference>
<feature type="domain" description="HTH tetR-type" evidence="5">
    <location>
        <begin position="4"/>
        <end position="64"/>
    </location>
</feature>
<evidence type="ECO:0000256" key="1">
    <source>
        <dbReference type="ARBA" id="ARBA00023015"/>
    </source>
</evidence>
<proteinExistence type="predicted"/>
<keyword evidence="2 4" id="KW-0238">DNA-binding</keyword>
<evidence type="ECO:0000313" key="7">
    <source>
        <dbReference type="Proteomes" id="UP000315389"/>
    </source>
</evidence>
<gene>
    <name evidence="6" type="ORF">FB461_1689</name>
</gene>